<dbReference type="Gene3D" id="2.160.20.10">
    <property type="entry name" value="Single-stranded right-handed beta-helix, Pectin lyase-like"/>
    <property type="match status" value="2"/>
</dbReference>
<dbReference type="EMBL" id="JACJVO010000025">
    <property type="protein sequence ID" value="MBB6733301.1"/>
    <property type="molecule type" value="Genomic_DNA"/>
</dbReference>
<evidence type="ECO:0000256" key="6">
    <source>
        <dbReference type="ARBA" id="ARBA00023295"/>
    </source>
</evidence>
<evidence type="ECO:0000256" key="3">
    <source>
        <dbReference type="ARBA" id="ARBA00022729"/>
    </source>
</evidence>
<protein>
    <submittedName>
        <fullName evidence="9">Right-handed parallel beta-helix repeat-containing protein</fullName>
    </submittedName>
</protein>
<name>A0A7X0SNW7_9BACL</name>
<sequence>MMREFNPEPTVILLTDFGARPDSGEDALPAMRRALSAAADVDGPVVLQCPRGRYDFYPGDAVRVPLYISNTASEEECPDTIKTVALWLQRMSGFTLAGDGSLFVFHGKMTMFAMEDCEDIEIRDVHMDYERPTVVEMTVAGRGENWLDLAVHPDAGYVIEDGKLVWLGDGWRFRDGPMQQYDPERGTTWRIDNGVVQASRVEEQGVGRLRLRFAGPAPDVAPGHVLQARDGIRDQVGAFLHRSRNIRWRRVGMHFMHGLGIVGQFSEELSFEDVTIAPRPETGRTVAGFADGIHLSGCRGRIRIEGCRFEGLHDDGVNVHGTHLRIVGVAPPNRMTVRFMHPQSYGFEAFFPGDAIEFVDRDSLVAYGAGAVKTAERLGPREIRLTLEEALPDGVKAGDAVDNVTWTPEVSIVGNTFARIPTRGVLVTTRRKAVIENNRFERMPMSAVLVADDARSWYESGPVRDLAVRGNEMIECGWLGHPAIAVVPENAVADPTAPVHQNIVIENNRFLMRDNAVLHARSVRTLIFRHNRMAVRDAGEDSEAAKTRFVLTACSEVVISDNKTEGDRPLGLVQTESMGTDGLFVSPDQGLLVL</sequence>
<evidence type="ECO:0000256" key="2">
    <source>
        <dbReference type="ARBA" id="ARBA00001271"/>
    </source>
</evidence>
<dbReference type="AlphaFoldDB" id="A0A7X0SNW7"/>
<dbReference type="Pfam" id="PF23764">
    <property type="entry name" value="Beta-barrel_GLAA-B_II"/>
    <property type="match status" value="1"/>
</dbReference>
<dbReference type="InterPro" id="IPR057275">
    <property type="entry name" value="Beta-barrel_GLAA-B_I"/>
</dbReference>
<feature type="domain" description="GLAA-B beta-barrel" evidence="8">
    <location>
        <begin position="335"/>
        <end position="401"/>
    </location>
</feature>
<dbReference type="Proteomes" id="UP000564644">
    <property type="component" value="Unassembled WGS sequence"/>
</dbReference>
<keyword evidence="5" id="KW-0378">Hydrolase</keyword>
<comment type="caution">
    <text evidence="9">The sequence shown here is derived from an EMBL/GenBank/DDBJ whole genome shotgun (WGS) entry which is preliminary data.</text>
</comment>
<reference evidence="9 10" key="1">
    <citation type="submission" date="2020-08" db="EMBL/GenBank/DDBJ databases">
        <title>Cohnella phylogeny.</title>
        <authorList>
            <person name="Dunlap C."/>
        </authorList>
    </citation>
    <scope>NUCLEOTIDE SEQUENCE [LARGE SCALE GENOMIC DNA]</scope>
    <source>
        <strain evidence="9 10">CBP 2801</strain>
    </source>
</reference>
<comment type="catalytic activity">
    <reaction evidence="1">
        <text>Hydrolysis of terminal, non-reducing alpha-D-galactose residues in alpha-D-galactosides, including galactose oligosaccharides, galactomannans and galactolipids.</text>
        <dbReference type="EC" id="3.2.1.22"/>
    </reaction>
</comment>
<evidence type="ECO:0000313" key="9">
    <source>
        <dbReference type="EMBL" id="MBB6733301.1"/>
    </source>
</evidence>
<evidence type="ECO:0000256" key="4">
    <source>
        <dbReference type="ARBA" id="ARBA00022737"/>
    </source>
</evidence>
<keyword evidence="3" id="KW-0732">Signal</keyword>
<keyword evidence="4" id="KW-0677">Repeat</keyword>
<dbReference type="Pfam" id="PF23763">
    <property type="entry name" value="Beta-barrel_GLAA-B_I"/>
    <property type="match status" value="1"/>
</dbReference>
<organism evidence="9 10">
    <name type="scientific">Cohnella zeiphila</name>
    <dbReference type="NCBI Taxonomy" id="2761120"/>
    <lineage>
        <taxon>Bacteria</taxon>
        <taxon>Bacillati</taxon>
        <taxon>Bacillota</taxon>
        <taxon>Bacilli</taxon>
        <taxon>Bacillales</taxon>
        <taxon>Paenibacillaceae</taxon>
        <taxon>Cohnella</taxon>
    </lineage>
</organism>
<dbReference type="SUPFAM" id="SSF51126">
    <property type="entry name" value="Pectin lyase-like"/>
    <property type="match status" value="1"/>
</dbReference>
<keyword evidence="10" id="KW-1185">Reference proteome</keyword>
<proteinExistence type="predicted"/>
<keyword evidence="6" id="KW-0326">Glycosidase</keyword>
<gene>
    <name evidence="9" type="ORF">H7C18_20470</name>
</gene>
<evidence type="ECO:0000259" key="8">
    <source>
        <dbReference type="Pfam" id="PF23764"/>
    </source>
</evidence>
<dbReference type="InterPro" id="IPR012334">
    <property type="entry name" value="Pectin_lyas_fold"/>
</dbReference>
<dbReference type="RefSeq" id="WP_185130966.1">
    <property type="nucleotide sequence ID" value="NZ_JACJVO010000025.1"/>
</dbReference>
<feature type="domain" description="GLAA-B beta-barrel" evidence="7">
    <location>
        <begin position="136"/>
        <end position="225"/>
    </location>
</feature>
<dbReference type="InterPro" id="IPR011050">
    <property type="entry name" value="Pectin_lyase_fold/virulence"/>
</dbReference>
<evidence type="ECO:0000313" key="10">
    <source>
        <dbReference type="Proteomes" id="UP000564644"/>
    </source>
</evidence>
<accession>A0A7X0SNW7</accession>
<evidence type="ECO:0000256" key="5">
    <source>
        <dbReference type="ARBA" id="ARBA00022801"/>
    </source>
</evidence>
<evidence type="ECO:0000256" key="1">
    <source>
        <dbReference type="ARBA" id="ARBA00001255"/>
    </source>
</evidence>
<comment type="catalytic activity">
    <reaction evidence="2">
        <text>Hydrolysis of terminal, non-reducing branched (1-&gt;3)-alpha-D-galactosidic residues, producing free D-galactose.</text>
        <dbReference type="EC" id="3.2.1.n1"/>
    </reaction>
</comment>
<dbReference type="InterPro" id="IPR056441">
    <property type="entry name" value="Beta-barrel_GLAA-B_II"/>
</dbReference>
<evidence type="ECO:0000259" key="7">
    <source>
        <dbReference type="Pfam" id="PF23763"/>
    </source>
</evidence>
<dbReference type="GO" id="GO:0004557">
    <property type="term" value="F:alpha-galactosidase activity"/>
    <property type="evidence" value="ECO:0007669"/>
    <property type="project" value="UniProtKB-EC"/>
</dbReference>